<name>A0AA36NH59_9DINO</name>
<reference evidence="2" key="1">
    <citation type="submission" date="2023-08" db="EMBL/GenBank/DDBJ databases">
        <authorList>
            <person name="Chen Y."/>
            <person name="Shah S."/>
            <person name="Dougan E. K."/>
            <person name="Thang M."/>
            <person name="Chan C."/>
        </authorList>
    </citation>
    <scope>NUCLEOTIDE SEQUENCE</scope>
</reference>
<proteinExistence type="predicted"/>
<organism evidence="2 3">
    <name type="scientific">Effrenium voratum</name>
    <dbReference type="NCBI Taxonomy" id="2562239"/>
    <lineage>
        <taxon>Eukaryota</taxon>
        <taxon>Sar</taxon>
        <taxon>Alveolata</taxon>
        <taxon>Dinophyceae</taxon>
        <taxon>Suessiales</taxon>
        <taxon>Symbiodiniaceae</taxon>
        <taxon>Effrenium</taxon>
    </lineage>
</organism>
<feature type="compositionally biased region" description="Basic and acidic residues" evidence="1">
    <location>
        <begin position="76"/>
        <end position="88"/>
    </location>
</feature>
<evidence type="ECO:0000256" key="1">
    <source>
        <dbReference type="SAM" id="MobiDB-lite"/>
    </source>
</evidence>
<dbReference type="Proteomes" id="UP001178507">
    <property type="component" value="Unassembled WGS sequence"/>
</dbReference>
<protein>
    <submittedName>
        <fullName evidence="2">Uncharacterized protein</fullName>
    </submittedName>
</protein>
<keyword evidence="3" id="KW-1185">Reference proteome</keyword>
<sequence length="131" mass="14232">MQLLAKEPSLALENPSEDMAPVLDMRKLTEARVGVEEQQQQEAIQAEPKRMALGNVLQLAESEAKGDPGSPQHPESGPRSEKENKTDADFHGEIQVAAKVVLVLIVLLVVLQAINRNQEPALQKVIPAQGV</sequence>
<gene>
    <name evidence="2" type="ORF">EVOR1521_LOCUS28434</name>
</gene>
<evidence type="ECO:0000313" key="2">
    <source>
        <dbReference type="EMBL" id="CAJ1406474.1"/>
    </source>
</evidence>
<dbReference type="EMBL" id="CAUJNA010003633">
    <property type="protein sequence ID" value="CAJ1406474.1"/>
    <property type="molecule type" value="Genomic_DNA"/>
</dbReference>
<dbReference type="AlphaFoldDB" id="A0AA36NH59"/>
<feature type="region of interest" description="Disordered" evidence="1">
    <location>
        <begin position="58"/>
        <end position="88"/>
    </location>
</feature>
<accession>A0AA36NH59</accession>
<evidence type="ECO:0000313" key="3">
    <source>
        <dbReference type="Proteomes" id="UP001178507"/>
    </source>
</evidence>
<comment type="caution">
    <text evidence="2">The sequence shown here is derived from an EMBL/GenBank/DDBJ whole genome shotgun (WGS) entry which is preliminary data.</text>
</comment>